<evidence type="ECO:0000256" key="4">
    <source>
        <dbReference type="ARBA" id="ARBA00022645"/>
    </source>
</evidence>
<keyword evidence="10" id="KW-0843">Virulence</keyword>
<evidence type="ECO:0000259" key="16">
    <source>
        <dbReference type="PROSITE" id="PS52035"/>
    </source>
</evidence>
<evidence type="ECO:0000256" key="13">
    <source>
        <dbReference type="ARBA" id="ARBA00023157"/>
    </source>
</evidence>
<evidence type="ECO:0000256" key="11">
    <source>
        <dbReference type="ARBA" id="ARBA00023049"/>
    </source>
</evidence>
<dbReference type="PROSITE" id="PS52035">
    <property type="entry name" value="PEPTIDASE_M14"/>
    <property type="match status" value="1"/>
</dbReference>
<evidence type="ECO:0000313" key="18">
    <source>
        <dbReference type="Proteomes" id="UP001447188"/>
    </source>
</evidence>
<feature type="domain" description="Peptidase M14" evidence="16">
    <location>
        <begin position="126"/>
        <end position="428"/>
    </location>
</feature>
<feature type="active site" description="Proton donor/acceptor" evidence="14">
    <location>
        <position position="394"/>
    </location>
</feature>
<name>A0ABR3GXS4_9PEZI</name>
<evidence type="ECO:0000256" key="9">
    <source>
        <dbReference type="ARBA" id="ARBA00022833"/>
    </source>
</evidence>
<keyword evidence="9" id="KW-0862">Zinc</keyword>
<comment type="caution">
    <text evidence="17">The sequence shown here is derived from an EMBL/GenBank/DDBJ whole genome shotgun (WGS) entry which is preliminary data.</text>
</comment>
<dbReference type="Pfam" id="PF02244">
    <property type="entry name" value="Propep_M14"/>
    <property type="match status" value="1"/>
</dbReference>
<feature type="chain" id="PRO_5046894257" description="Peptidase M14 domain-containing protein" evidence="15">
    <location>
        <begin position="20"/>
        <end position="429"/>
    </location>
</feature>
<evidence type="ECO:0000256" key="6">
    <source>
        <dbReference type="ARBA" id="ARBA00022723"/>
    </source>
</evidence>
<keyword evidence="11" id="KW-0482">Metalloprotease</keyword>
<dbReference type="Proteomes" id="UP001447188">
    <property type="component" value="Unassembled WGS sequence"/>
</dbReference>
<keyword evidence="12" id="KW-0865">Zymogen</keyword>
<dbReference type="CDD" id="cd03860">
    <property type="entry name" value="M14_CP_A-B_like"/>
    <property type="match status" value="1"/>
</dbReference>
<evidence type="ECO:0000256" key="15">
    <source>
        <dbReference type="SAM" id="SignalP"/>
    </source>
</evidence>
<dbReference type="SUPFAM" id="SSF54897">
    <property type="entry name" value="Protease propeptides/inhibitors"/>
    <property type="match status" value="1"/>
</dbReference>
<dbReference type="Gene3D" id="3.40.630.10">
    <property type="entry name" value="Zn peptidases"/>
    <property type="match status" value="1"/>
</dbReference>
<gene>
    <name evidence="17" type="ORF">Q9L58_000264</name>
</gene>
<keyword evidence="5" id="KW-0645">Protease</keyword>
<evidence type="ECO:0000313" key="17">
    <source>
        <dbReference type="EMBL" id="KAL0640600.1"/>
    </source>
</evidence>
<accession>A0ABR3GXS4</accession>
<evidence type="ECO:0000256" key="7">
    <source>
        <dbReference type="ARBA" id="ARBA00022729"/>
    </source>
</evidence>
<keyword evidence="18" id="KW-1185">Reference proteome</keyword>
<evidence type="ECO:0000256" key="8">
    <source>
        <dbReference type="ARBA" id="ARBA00022801"/>
    </source>
</evidence>
<organism evidence="17 18">
    <name type="scientific">Discina gigas</name>
    <dbReference type="NCBI Taxonomy" id="1032678"/>
    <lineage>
        <taxon>Eukaryota</taxon>
        <taxon>Fungi</taxon>
        <taxon>Dikarya</taxon>
        <taxon>Ascomycota</taxon>
        <taxon>Pezizomycotina</taxon>
        <taxon>Pezizomycetes</taxon>
        <taxon>Pezizales</taxon>
        <taxon>Discinaceae</taxon>
        <taxon>Discina</taxon>
    </lineage>
</organism>
<dbReference type="PANTHER" id="PTHR11705:SF143">
    <property type="entry name" value="SLL0236 PROTEIN"/>
    <property type="match status" value="1"/>
</dbReference>
<keyword evidence="8" id="KW-0378">Hydrolase</keyword>
<evidence type="ECO:0000256" key="1">
    <source>
        <dbReference type="ARBA" id="ARBA00001947"/>
    </source>
</evidence>
<evidence type="ECO:0000256" key="2">
    <source>
        <dbReference type="ARBA" id="ARBA00003091"/>
    </source>
</evidence>
<protein>
    <recommendedName>
        <fullName evidence="16">Peptidase M14 domain-containing protein</fullName>
    </recommendedName>
</protein>
<dbReference type="SUPFAM" id="SSF53187">
    <property type="entry name" value="Zn-dependent exopeptidases"/>
    <property type="match status" value="1"/>
</dbReference>
<comment type="function">
    <text evidence="2">Extracellular metalloprotease that contributes to pathogenicity.</text>
</comment>
<proteinExistence type="inferred from homology"/>
<evidence type="ECO:0000256" key="12">
    <source>
        <dbReference type="ARBA" id="ARBA00023145"/>
    </source>
</evidence>
<evidence type="ECO:0000256" key="10">
    <source>
        <dbReference type="ARBA" id="ARBA00023026"/>
    </source>
</evidence>
<keyword evidence="6" id="KW-0479">Metal-binding</keyword>
<dbReference type="SMART" id="SM00631">
    <property type="entry name" value="Zn_pept"/>
    <property type="match status" value="1"/>
</dbReference>
<dbReference type="InterPro" id="IPR000834">
    <property type="entry name" value="Peptidase_M14"/>
</dbReference>
<dbReference type="InterPro" id="IPR003146">
    <property type="entry name" value="M14A_act_pep"/>
</dbReference>
<keyword evidence="13" id="KW-1015">Disulfide bond</keyword>
<keyword evidence="7 15" id="KW-0732">Signal</keyword>
<dbReference type="Pfam" id="PF00246">
    <property type="entry name" value="Peptidase_M14"/>
    <property type="match status" value="1"/>
</dbReference>
<sequence length="429" mass="47022">MKLCTQAIAALLFTAAAHALPPKVTYDGTKVLRVETSESAQAAESLKNIITNLQLPLWTQVVRPNTHVDFEVPKEKLAAFEEAISGQFTYSTMHEDLGASIREESGDSFRTLDYRPSAVDLSWFNAYHPYADHLTWLDQIVAKFPANSEIITAGASYQGRAITGIHIYGSGGKGSKPAAIFHGTVHAREWITTMTAEYVAYSLLNNYKNSTEVKSYVDSYDFYIFPVVNPDGFVYTQTTQRLWRKNRQPTSGSTCIGHDINRNWNAFWAVTGGASTDPCSETFKGATAGDTPEYKGLSTFQNALASSSVGAKFYMDWHSYSQLFMTPYGYSCTARSADNTELVSLATGAAAAIKAVYGTSFEAGPICTTIYQATGGSVDYSYDVSKIKYSFTAELRDTGANGFVLPANQILPSGIESWAAIRYIFSNMK</sequence>
<dbReference type="InterPro" id="IPR036990">
    <property type="entry name" value="M14A-like_propep"/>
</dbReference>
<evidence type="ECO:0000256" key="3">
    <source>
        <dbReference type="ARBA" id="ARBA00005988"/>
    </source>
</evidence>
<dbReference type="PANTHER" id="PTHR11705">
    <property type="entry name" value="PROTEASE FAMILY M14 CARBOXYPEPTIDASE A,B"/>
    <property type="match status" value="1"/>
</dbReference>
<dbReference type="PRINTS" id="PR00765">
    <property type="entry name" value="CRBOXYPTASEA"/>
</dbReference>
<keyword evidence="4" id="KW-0121">Carboxypeptidase</keyword>
<comment type="cofactor">
    <cofactor evidence="1">
        <name>Zn(2+)</name>
        <dbReference type="ChEBI" id="CHEBI:29105"/>
    </cofactor>
</comment>
<evidence type="ECO:0000256" key="5">
    <source>
        <dbReference type="ARBA" id="ARBA00022670"/>
    </source>
</evidence>
<evidence type="ECO:0000256" key="14">
    <source>
        <dbReference type="PROSITE-ProRule" id="PRU01379"/>
    </source>
</evidence>
<feature type="signal peptide" evidence="15">
    <location>
        <begin position="1"/>
        <end position="19"/>
    </location>
</feature>
<dbReference type="EMBL" id="JBBBZM010000002">
    <property type="protein sequence ID" value="KAL0640600.1"/>
    <property type="molecule type" value="Genomic_DNA"/>
</dbReference>
<dbReference type="Gene3D" id="3.30.70.340">
    <property type="entry name" value="Metallocarboxypeptidase-like"/>
    <property type="match status" value="1"/>
</dbReference>
<reference evidence="17 18" key="1">
    <citation type="submission" date="2024-02" db="EMBL/GenBank/DDBJ databases">
        <title>Discinaceae phylogenomics.</title>
        <authorList>
            <person name="Dirks A.C."/>
            <person name="James T.Y."/>
        </authorList>
    </citation>
    <scope>NUCLEOTIDE SEQUENCE [LARGE SCALE GENOMIC DNA]</scope>
    <source>
        <strain evidence="17 18">ACD0624</strain>
    </source>
</reference>
<comment type="similarity">
    <text evidence="3 14">Belongs to the peptidase M14 family.</text>
</comment>